<evidence type="ECO:0000256" key="2">
    <source>
        <dbReference type="ARBA" id="ARBA00005417"/>
    </source>
</evidence>
<dbReference type="PANTHER" id="PTHR43297">
    <property type="entry name" value="OLIGOPEPTIDE TRANSPORT ATP-BINDING PROTEIN APPD"/>
    <property type="match status" value="1"/>
</dbReference>
<evidence type="ECO:0000256" key="6">
    <source>
        <dbReference type="ARBA" id="ARBA00022840"/>
    </source>
</evidence>
<keyword evidence="10" id="KW-1185">Reference proteome</keyword>
<dbReference type="RefSeq" id="WP_308715286.1">
    <property type="nucleotide sequence ID" value="NZ_JAVHUY010000027.1"/>
</dbReference>
<reference evidence="9 10" key="1">
    <citation type="submission" date="2023-08" db="EMBL/GenBank/DDBJ databases">
        <title>Phytohabitans sansha sp. nov., isolated from marine sediment.</title>
        <authorList>
            <person name="Zhao Y."/>
            <person name="Yi K."/>
        </authorList>
    </citation>
    <scope>NUCLEOTIDE SEQUENCE [LARGE SCALE GENOMIC DNA]</scope>
    <source>
        <strain evidence="9 10">ZYX-F-186</strain>
    </source>
</reference>
<dbReference type="InterPro" id="IPR027417">
    <property type="entry name" value="P-loop_NTPase"/>
</dbReference>
<evidence type="ECO:0000256" key="7">
    <source>
        <dbReference type="ARBA" id="ARBA00023136"/>
    </source>
</evidence>
<gene>
    <name evidence="9" type="ORF">RB614_26165</name>
</gene>
<evidence type="ECO:0000313" key="10">
    <source>
        <dbReference type="Proteomes" id="UP001230908"/>
    </source>
</evidence>
<evidence type="ECO:0000313" key="9">
    <source>
        <dbReference type="EMBL" id="MDQ7908016.1"/>
    </source>
</evidence>
<evidence type="ECO:0000256" key="4">
    <source>
        <dbReference type="ARBA" id="ARBA00022475"/>
    </source>
</evidence>
<keyword evidence="3" id="KW-0813">Transport</keyword>
<dbReference type="InterPro" id="IPR003593">
    <property type="entry name" value="AAA+_ATPase"/>
</dbReference>
<dbReference type="PROSITE" id="PS00211">
    <property type="entry name" value="ABC_TRANSPORTER_1"/>
    <property type="match status" value="1"/>
</dbReference>
<dbReference type="NCBIfam" id="TIGR01727">
    <property type="entry name" value="oligo_HPY"/>
    <property type="match status" value="1"/>
</dbReference>
<keyword evidence="6 9" id="KW-0067">ATP-binding</keyword>
<evidence type="ECO:0000259" key="8">
    <source>
        <dbReference type="PROSITE" id="PS50893"/>
    </source>
</evidence>
<feature type="domain" description="ABC transporter" evidence="8">
    <location>
        <begin position="5"/>
        <end position="256"/>
    </location>
</feature>
<dbReference type="EMBL" id="JAVHUY010000027">
    <property type="protein sequence ID" value="MDQ7908016.1"/>
    <property type="molecule type" value="Genomic_DNA"/>
</dbReference>
<organism evidence="9 10">
    <name type="scientific">Phytohabitans maris</name>
    <dbReference type="NCBI Taxonomy" id="3071409"/>
    <lineage>
        <taxon>Bacteria</taxon>
        <taxon>Bacillati</taxon>
        <taxon>Actinomycetota</taxon>
        <taxon>Actinomycetes</taxon>
        <taxon>Micromonosporales</taxon>
        <taxon>Micromonosporaceae</taxon>
    </lineage>
</organism>
<protein>
    <submittedName>
        <fullName evidence="9">ABC transporter ATP-binding protein</fullName>
    </submittedName>
</protein>
<dbReference type="InterPro" id="IPR050388">
    <property type="entry name" value="ABC_Ni/Peptide_Import"/>
</dbReference>
<name>A0ABU0ZMY6_9ACTN</name>
<accession>A0ABU0ZMY6</accession>
<dbReference type="SUPFAM" id="SSF52540">
    <property type="entry name" value="P-loop containing nucleoside triphosphate hydrolases"/>
    <property type="match status" value="1"/>
</dbReference>
<dbReference type="GO" id="GO:0005524">
    <property type="term" value="F:ATP binding"/>
    <property type="evidence" value="ECO:0007669"/>
    <property type="project" value="UniProtKB-KW"/>
</dbReference>
<sequence length="335" mass="36845">MTALLDVKNLRTHFHTTSGVYRAVDGVDLTVHAGRTLCVVGESGSGKSVTALSVMGLIDAPGQVQPGSEIVFDGRDLLRLPERQLRSIRGRDITMIFQEPMTSLDPVYTVGYQIAEAVRAHNDVDRKGATERAIELMRLVGIPSPERRIHDYPHQMSGGMRQRVMIAAALSCDPKLLIADEPTTALDVTIQAQILELMKDLRDRLGTAILMITHDLGVVAEMADDVAVMYAGKVVETGSVTDVFNRPQHPYTEALLQSVPVLGMSKEHPLRVIQGMVPSPLNWPTGCRFAPRCTEAFDRCREELPPLFTVDDQRSACWLCETGARGSAGVEEIYR</sequence>
<dbReference type="Pfam" id="PF00005">
    <property type="entry name" value="ABC_tran"/>
    <property type="match status" value="1"/>
</dbReference>
<dbReference type="PROSITE" id="PS50893">
    <property type="entry name" value="ABC_TRANSPORTER_2"/>
    <property type="match status" value="1"/>
</dbReference>
<keyword evidence="5" id="KW-0547">Nucleotide-binding</keyword>
<comment type="subcellular location">
    <subcellularLocation>
        <location evidence="1">Cell membrane</location>
        <topology evidence="1">Peripheral membrane protein</topology>
    </subcellularLocation>
</comment>
<dbReference type="Proteomes" id="UP001230908">
    <property type="component" value="Unassembled WGS sequence"/>
</dbReference>
<dbReference type="Pfam" id="PF08352">
    <property type="entry name" value="oligo_HPY"/>
    <property type="match status" value="1"/>
</dbReference>
<dbReference type="InterPro" id="IPR017871">
    <property type="entry name" value="ABC_transporter-like_CS"/>
</dbReference>
<dbReference type="Gene3D" id="3.40.50.300">
    <property type="entry name" value="P-loop containing nucleotide triphosphate hydrolases"/>
    <property type="match status" value="1"/>
</dbReference>
<dbReference type="CDD" id="cd03257">
    <property type="entry name" value="ABC_NikE_OppD_transporters"/>
    <property type="match status" value="1"/>
</dbReference>
<evidence type="ECO:0000256" key="3">
    <source>
        <dbReference type="ARBA" id="ARBA00022448"/>
    </source>
</evidence>
<comment type="similarity">
    <text evidence="2">Belongs to the ABC transporter superfamily.</text>
</comment>
<dbReference type="InterPro" id="IPR003439">
    <property type="entry name" value="ABC_transporter-like_ATP-bd"/>
</dbReference>
<evidence type="ECO:0000256" key="5">
    <source>
        <dbReference type="ARBA" id="ARBA00022741"/>
    </source>
</evidence>
<proteinExistence type="inferred from homology"/>
<dbReference type="InterPro" id="IPR013563">
    <property type="entry name" value="Oligopep_ABC_C"/>
</dbReference>
<evidence type="ECO:0000256" key="1">
    <source>
        <dbReference type="ARBA" id="ARBA00004202"/>
    </source>
</evidence>
<keyword evidence="4" id="KW-1003">Cell membrane</keyword>
<dbReference type="PANTHER" id="PTHR43297:SF2">
    <property type="entry name" value="DIPEPTIDE TRANSPORT ATP-BINDING PROTEIN DPPD"/>
    <property type="match status" value="1"/>
</dbReference>
<comment type="caution">
    <text evidence="9">The sequence shown here is derived from an EMBL/GenBank/DDBJ whole genome shotgun (WGS) entry which is preliminary data.</text>
</comment>
<keyword evidence="7" id="KW-0472">Membrane</keyword>
<dbReference type="SMART" id="SM00382">
    <property type="entry name" value="AAA"/>
    <property type="match status" value="1"/>
</dbReference>